<keyword evidence="8" id="KW-0238">DNA-binding</keyword>
<dbReference type="PANTHER" id="PTHR30478:SF0">
    <property type="entry name" value="BETA SLIDING CLAMP"/>
    <property type="match status" value="1"/>
</dbReference>
<dbReference type="EMBL" id="CP051207">
    <property type="protein sequence ID" value="QJB47258.1"/>
    <property type="molecule type" value="Genomic_DNA"/>
</dbReference>
<dbReference type="EC" id="2.7.7.7" evidence="13"/>
<dbReference type="Pfam" id="PF00712">
    <property type="entry name" value="DNA_pol3_beta"/>
    <property type="match status" value="1"/>
</dbReference>
<evidence type="ECO:0000256" key="4">
    <source>
        <dbReference type="ARBA" id="ARBA00022679"/>
    </source>
</evidence>
<dbReference type="GO" id="GO:0003887">
    <property type="term" value="F:DNA-directed DNA polymerase activity"/>
    <property type="evidence" value="ECO:0007669"/>
    <property type="project" value="UniProtKB-KW"/>
</dbReference>
<dbReference type="InterPro" id="IPR022634">
    <property type="entry name" value="DNA_polIII_beta_N"/>
</dbReference>
<organism evidence="13 14">
    <name type="scientific">Dolichospermum flos-aquae CCAP 1403/13F</name>
    <dbReference type="NCBI Taxonomy" id="315271"/>
    <lineage>
        <taxon>Bacteria</taxon>
        <taxon>Bacillati</taxon>
        <taxon>Cyanobacteriota</taxon>
        <taxon>Cyanophyceae</taxon>
        <taxon>Nostocales</taxon>
        <taxon>Aphanizomenonaceae</taxon>
        <taxon>Dolichospermum</taxon>
    </lineage>
</organism>
<evidence type="ECO:0000313" key="14">
    <source>
        <dbReference type="Proteomes" id="UP000502433"/>
    </source>
</evidence>
<proteinExistence type="inferred from homology"/>
<feature type="compositionally biased region" description="Basic residues" evidence="9">
    <location>
        <begin position="62"/>
        <end position="71"/>
    </location>
</feature>
<dbReference type="Proteomes" id="UP000502433">
    <property type="component" value="Plasmid pAfl69"/>
</dbReference>
<evidence type="ECO:0000256" key="5">
    <source>
        <dbReference type="ARBA" id="ARBA00022695"/>
    </source>
</evidence>
<keyword evidence="5 13" id="KW-0548">Nucleotidyltransferase</keyword>
<dbReference type="GO" id="GO:0009360">
    <property type="term" value="C:DNA polymerase III complex"/>
    <property type="evidence" value="ECO:0007669"/>
    <property type="project" value="InterPro"/>
</dbReference>
<dbReference type="Gene3D" id="3.10.150.10">
    <property type="entry name" value="DNA Polymerase III, subunit A, domain 2"/>
    <property type="match status" value="1"/>
</dbReference>
<keyword evidence="6" id="KW-0235">DNA replication</keyword>
<evidence type="ECO:0000259" key="10">
    <source>
        <dbReference type="Pfam" id="PF00712"/>
    </source>
</evidence>
<keyword evidence="7" id="KW-0239">DNA-directed DNA polymerase</keyword>
<evidence type="ECO:0000259" key="12">
    <source>
        <dbReference type="Pfam" id="PF02768"/>
    </source>
</evidence>
<sequence length="510" mass="56824">MIMTQTASRQKIKTAKQTKQTSVANPEIDNEVSTDITKIPEVKKKKSTSANSDTPTEPIEKKRNKQKKSKSKLNPPIPRELGMEVICEQAKFYDALFLVNCATPAKPSHPILANVLIIADVETQQIHLTVTDIALTIQASFAAQVLLKGEITVPVQILLEIVKHCPNGTISLNSQTQITQSTDDDKPQTKNPQSTDDDKPQTKICCLCLSDADGKYEIRGISAEEFPPTNIIDAAPVSLATTIFKDGLKGVLYAVSTDENKYILTGVHLQLAQEKLKFIGTDGHRVAITELCTHRIGRKTRQQVSCQEVQSQQVPSEEIMQFTLPGRVVREIARNLNDDVKSINLLYDTQSNRLGFAWQDVVLSCQVVEGIYPDCEQLLTKFSFEKEVILEKAPLVKALERLSVLTDKKEKGIYLQFDGSLQQLRLSIEREFGKGDQVIVANLPTEMMLNIQFNLKYLIEAAKAIPSSSIKMHLQQSDHPAMLVPDGDRANLEVEMSMRHVLLPLYIPNG</sequence>
<feature type="domain" description="DNA polymerase III beta sliding clamp C-terminal" evidence="12">
    <location>
        <begin position="384"/>
        <end position="499"/>
    </location>
</feature>
<dbReference type="GO" id="GO:0006271">
    <property type="term" value="P:DNA strand elongation involved in DNA replication"/>
    <property type="evidence" value="ECO:0007669"/>
    <property type="project" value="TreeGrafter"/>
</dbReference>
<evidence type="ECO:0000256" key="7">
    <source>
        <dbReference type="ARBA" id="ARBA00022932"/>
    </source>
</evidence>
<dbReference type="InterPro" id="IPR001001">
    <property type="entry name" value="DNA_polIII_beta"/>
</dbReference>
<dbReference type="InterPro" id="IPR022635">
    <property type="entry name" value="DNA_polIII_beta_C"/>
</dbReference>
<geneLocation type="plasmid" evidence="14">
    <name>pafl69</name>
</geneLocation>
<feature type="region of interest" description="Disordered" evidence="9">
    <location>
        <begin position="1"/>
        <end position="76"/>
    </location>
</feature>
<dbReference type="NCBIfam" id="TIGR00663">
    <property type="entry name" value="dnan"/>
    <property type="match status" value="1"/>
</dbReference>
<evidence type="ECO:0000256" key="8">
    <source>
        <dbReference type="ARBA" id="ARBA00023125"/>
    </source>
</evidence>
<gene>
    <name evidence="13" type="primary">dnaN</name>
    <name evidence="13" type="ORF">HGD76_24710</name>
</gene>
<evidence type="ECO:0000256" key="2">
    <source>
        <dbReference type="ARBA" id="ARBA00010752"/>
    </source>
</evidence>
<name>A0A6H2C7W8_DOLFA</name>
<evidence type="ECO:0000256" key="6">
    <source>
        <dbReference type="ARBA" id="ARBA00022705"/>
    </source>
</evidence>
<evidence type="ECO:0000259" key="11">
    <source>
        <dbReference type="Pfam" id="PF02767"/>
    </source>
</evidence>
<dbReference type="InterPro" id="IPR022637">
    <property type="entry name" value="DNA_polIII_beta_cen"/>
</dbReference>
<keyword evidence="3" id="KW-0963">Cytoplasm</keyword>
<comment type="subcellular location">
    <subcellularLocation>
        <location evidence="1">Cytoplasm</location>
    </subcellularLocation>
</comment>
<dbReference type="PANTHER" id="PTHR30478">
    <property type="entry name" value="DNA POLYMERASE III SUBUNIT BETA"/>
    <property type="match status" value="1"/>
</dbReference>
<dbReference type="Pfam" id="PF02767">
    <property type="entry name" value="DNA_pol3_beta_2"/>
    <property type="match status" value="1"/>
</dbReference>
<feature type="domain" description="DNA polymerase III beta sliding clamp central" evidence="11">
    <location>
        <begin position="240"/>
        <end position="374"/>
    </location>
</feature>
<evidence type="ECO:0000313" key="13">
    <source>
        <dbReference type="EMBL" id="QJB47258.1"/>
    </source>
</evidence>
<reference evidence="13 14" key="1">
    <citation type="submission" date="2020-04" db="EMBL/GenBank/DDBJ databases">
        <title>Genome-Wide Identification of 5-Methylcytosine Sites in Bacterial Genomes By High-Throughput Sequencing of MspJI Restriction Fragments.</title>
        <authorList>
            <person name="Wu V."/>
        </authorList>
    </citation>
    <scope>NUCLEOTIDE SEQUENCE [LARGE SCALE GENOMIC DNA]</scope>
    <source>
        <strain evidence="13 14">CCAP 1403/13f</strain>
        <plasmid evidence="14">pafl69</plasmid>
    </source>
</reference>
<dbReference type="InterPro" id="IPR046938">
    <property type="entry name" value="DNA_clamp_sf"/>
</dbReference>
<evidence type="ECO:0000256" key="3">
    <source>
        <dbReference type="ARBA" id="ARBA00022490"/>
    </source>
</evidence>
<dbReference type="SMART" id="SM00480">
    <property type="entry name" value="POL3Bc"/>
    <property type="match status" value="1"/>
</dbReference>
<comment type="similarity">
    <text evidence="2">Belongs to the beta sliding clamp family.</text>
</comment>
<feature type="domain" description="DNA polymerase III beta sliding clamp N-terminal" evidence="10">
    <location>
        <begin position="83"/>
        <end position="177"/>
    </location>
</feature>
<dbReference type="Pfam" id="PF02768">
    <property type="entry name" value="DNA_pol3_beta_3"/>
    <property type="match status" value="1"/>
</dbReference>
<dbReference type="SUPFAM" id="SSF55979">
    <property type="entry name" value="DNA clamp"/>
    <property type="match status" value="3"/>
</dbReference>
<dbReference type="Gene3D" id="3.70.10.10">
    <property type="match status" value="1"/>
</dbReference>
<dbReference type="AlphaFoldDB" id="A0A6H2C7W8"/>
<protein>
    <submittedName>
        <fullName evidence="13">DNA polymerase III subunit beta</fullName>
        <ecNumber evidence="13">2.7.7.7</ecNumber>
    </submittedName>
</protein>
<dbReference type="GO" id="GO:0008408">
    <property type="term" value="F:3'-5' exonuclease activity"/>
    <property type="evidence" value="ECO:0007669"/>
    <property type="project" value="InterPro"/>
</dbReference>
<dbReference type="KEGG" id="dfs:HGD76_24710"/>
<evidence type="ECO:0000256" key="1">
    <source>
        <dbReference type="ARBA" id="ARBA00004496"/>
    </source>
</evidence>
<dbReference type="CDD" id="cd00140">
    <property type="entry name" value="beta_clamp"/>
    <property type="match status" value="1"/>
</dbReference>
<dbReference type="GO" id="GO:0003677">
    <property type="term" value="F:DNA binding"/>
    <property type="evidence" value="ECO:0007669"/>
    <property type="project" value="UniProtKB-KW"/>
</dbReference>
<feature type="region of interest" description="Disordered" evidence="9">
    <location>
        <begin position="177"/>
        <end position="199"/>
    </location>
</feature>
<dbReference type="GO" id="GO:0005737">
    <property type="term" value="C:cytoplasm"/>
    <property type="evidence" value="ECO:0007669"/>
    <property type="project" value="UniProtKB-SubCell"/>
</dbReference>
<evidence type="ECO:0000256" key="9">
    <source>
        <dbReference type="SAM" id="MobiDB-lite"/>
    </source>
</evidence>
<reference evidence="13 14" key="2">
    <citation type="submission" date="2020-04" db="EMBL/GenBank/DDBJ databases">
        <authorList>
            <person name="Fomenkov A."/>
            <person name="Anton B.P."/>
            <person name="Roberts R.J."/>
        </authorList>
    </citation>
    <scope>NUCLEOTIDE SEQUENCE [LARGE SCALE GENOMIC DNA]</scope>
    <source>
        <strain evidence="13 14">CCAP 1403/13f</strain>
        <plasmid evidence="14">pafl69</plasmid>
    </source>
</reference>
<accession>A0A6H2C7W8</accession>
<keyword evidence="4 13" id="KW-0808">Transferase</keyword>
<keyword evidence="13" id="KW-0614">Plasmid</keyword>